<sequence length="127" mass="14369">MVAKKLYEVLLPVSLCEESTKDHRSRSRLKIPMSGPEEEPRLASKGILEDHLVDMMAEPTKQLRPDSCSIRSKHLAPCQCSKPWCRNRRRDLVPEPASSTSFRPLRTFLPSQFGLPDPKKELASSSP</sequence>
<dbReference type="AlphaFoldDB" id="A0A8J4Y615"/>
<gene>
    <name evidence="2" type="ORF">GWK47_054500</name>
</gene>
<dbReference type="Proteomes" id="UP000770661">
    <property type="component" value="Unassembled WGS sequence"/>
</dbReference>
<accession>A0A8J4Y615</accession>
<reference evidence="2" key="1">
    <citation type="submission" date="2020-07" db="EMBL/GenBank/DDBJ databases">
        <title>The High-quality genome of the commercially important snow crab, Chionoecetes opilio.</title>
        <authorList>
            <person name="Jeong J.-H."/>
            <person name="Ryu S."/>
        </authorList>
    </citation>
    <scope>NUCLEOTIDE SEQUENCE</scope>
    <source>
        <strain evidence="2">MADBK_172401_WGS</strain>
        <tissue evidence="2">Digestive gland</tissue>
    </source>
</reference>
<dbReference type="EMBL" id="JACEEZ010017623">
    <property type="protein sequence ID" value="KAG0717416.1"/>
    <property type="molecule type" value="Genomic_DNA"/>
</dbReference>
<name>A0A8J4Y615_CHIOP</name>
<evidence type="ECO:0000313" key="2">
    <source>
        <dbReference type="EMBL" id="KAG0717416.1"/>
    </source>
</evidence>
<feature type="region of interest" description="Disordered" evidence="1">
    <location>
        <begin position="93"/>
        <end position="127"/>
    </location>
</feature>
<protein>
    <submittedName>
        <fullName evidence="2">Uncharacterized protein</fullName>
    </submittedName>
</protein>
<keyword evidence="3" id="KW-1185">Reference proteome</keyword>
<organism evidence="2 3">
    <name type="scientific">Chionoecetes opilio</name>
    <name type="common">Atlantic snow crab</name>
    <name type="synonym">Cancer opilio</name>
    <dbReference type="NCBI Taxonomy" id="41210"/>
    <lineage>
        <taxon>Eukaryota</taxon>
        <taxon>Metazoa</taxon>
        <taxon>Ecdysozoa</taxon>
        <taxon>Arthropoda</taxon>
        <taxon>Crustacea</taxon>
        <taxon>Multicrustacea</taxon>
        <taxon>Malacostraca</taxon>
        <taxon>Eumalacostraca</taxon>
        <taxon>Eucarida</taxon>
        <taxon>Decapoda</taxon>
        <taxon>Pleocyemata</taxon>
        <taxon>Brachyura</taxon>
        <taxon>Eubrachyura</taxon>
        <taxon>Majoidea</taxon>
        <taxon>Majidae</taxon>
        <taxon>Chionoecetes</taxon>
    </lineage>
</organism>
<feature type="region of interest" description="Disordered" evidence="1">
    <location>
        <begin position="20"/>
        <end position="41"/>
    </location>
</feature>
<comment type="caution">
    <text evidence="2">The sequence shown here is derived from an EMBL/GenBank/DDBJ whole genome shotgun (WGS) entry which is preliminary data.</text>
</comment>
<proteinExistence type="predicted"/>
<evidence type="ECO:0000256" key="1">
    <source>
        <dbReference type="SAM" id="MobiDB-lite"/>
    </source>
</evidence>
<feature type="compositionally biased region" description="Basic and acidic residues" evidence="1">
    <location>
        <begin position="117"/>
        <end position="127"/>
    </location>
</feature>
<evidence type="ECO:0000313" key="3">
    <source>
        <dbReference type="Proteomes" id="UP000770661"/>
    </source>
</evidence>